<keyword evidence="2" id="KW-1185">Reference proteome</keyword>
<protein>
    <submittedName>
        <fullName evidence="1">Uncharacterized protein</fullName>
    </submittedName>
</protein>
<proteinExistence type="predicted"/>
<dbReference type="OrthoDB" id="8119704at2759"/>
<accession>A0A811QTJ3</accession>
<evidence type="ECO:0000313" key="2">
    <source>
        <dbReference type="Proteomes" id="UP000604825"/>
    </source>
</evidence>
<organism evidence="1 2">
    <name type="scientific">Miscanthus lutarioriparius</name>
    <dbReference type="NCBI Taxonomy" id="422564"/>
    <lineage>
        <taxon>Eukaryota</taxon>
        <taxon>Viridiplantae</taxon>
        <taxon>Streptophyta</taxon>
        <taxon>Embryophyta</taxon>
        <taxon>Tracheophyta</taxon>
        <taxon>Spermatophyta</taxon>
        <taxon>Magnoliopsida</taxon>
        <taxon>Liliopsida</taxon>
        <taxon>Poales</taxon>
        <taxon>Poaceae</taxon>
        <taxon>PACMAD clade</taxon>
        <taxon>Panicoideae</taxon>
        <taxon>Andropogonodae</taxon>
        <taxon>Andropogoneae</taxon>
        <taxon>Saccharinae</taxon>
        <taxon>Miscanthus</taxon>
    </lineage>
</organism>
<dbReference type="AlphaFoldDB" id="A0A811QTJ3"/>
<gene>
    <name evidence="1" type="ORF">NCGR_LOCUS44593</name>
</gene>
<evidence type="ECO:0000313" key="1">
    <source>
        <dbReference type="EMBL" id="CAD6261172.1"/>
    </source>
</evidence>
<name>A0A811QTJ3_9POAL</name>
<dbReference type="Proteomes" id="UP000604825">
    <property type="component" value="Unassembled WGS sequence"/>
</dbReference>
<comment type="caution">
    <text evidence="1">The sequence shown here is derived from an EMBL/GenBank/DDBJ whole genome shotgun (WGS) entry which is preliminary data.</text>
</comment>
<reference evidence="1" key="1">
    <citation type="submission" date="2020-10" db="EMBL/GenBank/DDBJ databases">
        <authorList>
            <person name="Han B."/>
            <person name="Lu T."/>
            <person name="Zhao Q."/>
            <person name="Huang X."/>
            <person name="Zhao Y."/>
        </authorList>
    </citation>
    <scope>NUCLEOTIDE SEQUENCE</scope>
</reference>
<dbReference type="EMBL" id="CAJGYO010000011">
    <property type="protein sequence ID" value="CAD6261172.1"/>
    <property type="molecule type" value="Genomic_DNA"/>
</dbReference>
<sequence length="187" mass="20396">MAIATLAAPPSFLSLLPAPAQARTARRRTTRPFLRPACAYALQEGQFRRFHPAVRPRPRELLHPKLAGAVLVCFVPPSGNSGLVWRYLLTKPIAAVKVTLSLAAKAYANSLSLCKETFFSAQMDDELVLRYQALMKESSKLPLFDLGKLNASLTVPSVPKSTTEILVMGARNDFIVVSEPPLSSLPP</sequence>